<dbReference type="EMBL" id="BMAV01023491">
    <property type="protein sequence ID" value="GFY79255.1"/>
    <property type="molecule type" value="Genomic_DNA"/>
</dbReference>
<feature type="compositionally biased region" description="Polar residues" evidence="1">
    <location>
        <begin position="614"/>
        <end position="633"/>
    </location>
</feature>
<sequence length="925" mass="103201">MVLMVYYNPYHFQATIEISSSYAECIIPSFCCHCDNHFVPGGGYPTWGASDSAVDLLPLESANDETILRRKTKVADATVEDTVSFKNGKRQKKSSPRYKIKMQNITDEKYNFLQWYSTPEDVKHHVDGSNTNDTQDLNAQSTSHADGYSHDPHSHEYHHDHHYYHRDDHPHNEDHHYEPEPNPPSSYSYHHRGTSDVSEEPESSDYGKIKKKKVKKPCSRSKSKKTDRWPERADTIAHGMSKNSPEISHYSSNTGHSSIIHSSDIHPSDVHSSDIHSSDIHSPGVHSSDIHSSDAHSSGLHSPGIDSSGIHSSSFYSTGSIPKEREAGFIPMFPPMSFSAEHLHGIPKTEVNVHKSKGDENHFHLHNHHHYNPEGKKFSAEDPTQTYNKLFQSLGKLRSMLPAMLSGVTGAFPNLNQGDSTTAPRKGPVLNADVKFAEPGEKKGYHYTGPHKSYGKKTYIRMNNQNSATNSPTSSSYENLYDSDQSEPSYHDSNIDVHDMGVDMFKHGVGQYGTDEYRDTKGRFPNEVSLEVDKIHPGIGFDNHPADAPQQGYNSGSGESYRLNQDYPLNFDSNQGKEPEDEKYSPDYYERAPYRPYEQIEGEKSKSYEGSYGIRQNSEYGSSPHSYNGQVPSHSYDAHENDKGPSDLPRDSSLEGQGPIGPPDVTSHTVSFSQDGGLEADPHLLAPEKEIFSNLRPDPDPLSIPRNARIIEHFIQLDPVHFMAPRVPMEYTQAVLNLRFQLLDIQVAQPKVMAMQVHLPKSTDYASPPSQGDGYSNHPVPNTGYVSHSESYTSHPVPNGGYGNPPIPNGGYGSPPVPNGGYGNPPVPNGGYGNPPVPNGGYGSHPVPSTGYASHQAPRTVYPSHHVPRARYPPQNYGHIPLHKLMPNPLKMPYPVVPRVPVHRNPHVNQVLHAYQSRSFYHKWW</sequence>
<feature type="region of interest" description="Disordered" evidence="1">
    <location>
        <begin position="124"/>
        <end position="308"/>
    </location>
</feature>
<feature type="compositionally biased region" description="Basic and acidic residues" evidence="1">
    <location>
        <begin position="636"/>
        <end position="653"/>
    </location>
</feature>
<comment type="caution">
    <text evidence="2">The sequence shown here is derived from an EMBL/GenBank/DDBJ whole genome shotgun (WGS) entry which is preliminary data.</text>
</comment>
<dbReference type="AlphaFoldDB" id="A0A8X6YU26"/>
<organism evidence="2 3">
    <name type="scientific">Trichonephila inaurata madagascariensis</name>
    <dbReference type="NCBI Taxonomy" id="2747483"/>
    <lineage>
        <taxon>Eukaryota</taxon>
        <taxon>Metazoa</taxon>
        <taxon>Ecdysozoa</taxon>
        <taxon>Arthropoda</taxon>
        <taxon>Chelicerata</taxon>
        <taxon>Arachnida</taxon>
        <taxon>Araneae</taxon>
        <taxon>Araneomorphae</taxon>
        <taxon>Entelegynae</taxon>
        <taxon>Araneoidea</taxon>
        <taxon>Nephilidae</taxon>
        <taxon>Trichonephila</taxon>
        <taxon>Trichonephila inaurata</taxon>
    </lineage>
</organism>
<feature type="region of interest" description="Disordered" evidence="1">
    <location>
        <begin position="763"/>
        <end position="857"/>
    </location>
</feature>
<evidence type="ECO:0000313" key="2">
    <source>
        <dbReference type="EMBL" id="GFY79255.1"/>
    </source>
</evidence>
<evidence type="ECO:0000256" key="1">
    <source>
        <dbReference type="SAM" id="MobiDB-lite"/>
    </source>
</evidence>
<feature type="compositionally biased region" description="Basic residues" evidence="1">
    <location>
        <begin position="209"/>
        <end position="223"/>
    </location>
</feature>
<feature type="compositionally biased region" description="Basic and acidic residues" evidence="1">
    <location>
        <begin position="575"/>
        <end position="593"/>
    </location>
</feature>
<dbReference type="OrthoDB" id="6432338at2759"/>
<feature type="compositionally biased region" description="Polar residues" evidence="1">
    <location>
        <begin position="764"/>
        <end position="774"/>
    </location>
</feature>
<feature type="compositionally biased region" description="Polar residues" evidence="1">
    <location>
        <begin position="241"/>
        <end position="255"/>
    </location>
</feature>
<feature type="compositionally biased region" description="Polar residues" evidence="1">
    <location>
        <begin position="464"/>
        <end position="488"/>
    </location>
</feature>
<reference evidence="2" key="1">
    <citation type="submission" date="2020-08" db="EMBL/GenBank/DDBJ databases">
        <title>Multicomponent nature underlies the extraordinary mechanical properties of spider dragline silk.</title>
        <authorList>
            <person name="Kono N."/>
            <person name="Nakamura H."/>
            <person name="Mori M."/>
            <person name="Yoshida Y."/>
            <person name="Ohtoshi R."/>
            <person name="Malay A.D."/>
            <person name="Moran D.A.P."/>
            <person name="Tomita M."/>
            <person name="Numata K."/>
            <person name="Arakawa K."/>
        </authorList>
    </citation>
    <scope>NUCLEOTIDE SEQUENCE</scope>
</reference>
<feature type="compositionally biased region" description="Basic and acidic residues" evidence="1">
    <location>
        <begin position="263"/>
        <end position="279"/>
    </location>
</feature>
<name>A0A8X6YU26_9ARAC</name>
<keyword evidence="3" id="KW-1185">Reference proteome</keyword>
<feature type="compositionally biased region" description="Polar residues" evidence="1">
    <location>
        <begin position="128"/>
        <end position="144"/>
    </location>
</feature>
<feature type="region of interest" description="Disordered" evidence="1">
    <location>
        <begin position="536"/>
        <end position="680"/>
    </location>
</feature>
<feature type="compositionally biased region" description="Basic and acidic residues" evidence="1">
    <location>
        <begin position="224"/>
        <end position="235"/>
    </location>
</feature>
<feature type="compositionally biased region" description="Polar residues" evidence="1">
    <location>
        <begin position="784"/>
        <end position="796"/>
    </location>
</feature>
<proteinExistence type="predicted"/>
<dbReference type="Proteomes" id="UP000886998">
    <property type="component" value="Unassembled WGS sequence"/>
</dbReference>
<protein>
    <submittedName>
        <fullName evidence="2">Uncharacterized protein</fullName>
    </submittedName>
</protein>
<gene>
    <name evidence="2" type="primary">AVEN_125111_1</name>
    <name evidence="2" type="ORF">TNIN_29661</name>
</gene>
<feature type="compositionally biased region" description="Basic and acidic residues" evidence="1">
    <location>
        <begin position="147"/>
        <end position="179"/>
    </location>
</feature>
<feature type="region of interest" description="Disordered" evidence="1">
    <location>
        <begin position="464"/>
        <end position="492"/>
    </location>
</feature>
<evidence type="ECO:0000313" key="3">
    <source>
        <dbReference type="Proteomes" id="UP000886998"/>
    </source>
</evidence>
<accession>A0A8X6YU26</accession>